<evidence type="ECO:0000256" key="3">
    <source>
        <dbReference type="ARBA" id="ARBA00022475"/>
    </source>
</evidence>
<keyword evidence="2 8" id="KW-0813">Transport</keyword>
<dbReference type="InterPro" id="IPR002898">
    <property type="entry name" value="MotA_ExbB_proton_chnl"/>
</dbReference>
<dbReference type="PANTHER" id="PTHR30625">
    <property type="entry name" value="PROTEIN TOLQ"/>
    <property type="match status" value="1"/>
</dbReference>
<keyword evidence="7 9" id="KW-0472">Membrane</keyword>
<evidence type="ECO:0000259" key="10">
    <source>
        <dbReference type="Pfam" id="PF01618"/>
    </source>
</evidence>
<evidence type="ECO:0000256" key="8">
    <source>
        <dbReference type="RuleBase" id="RU004057"/>
    </source>
</evidence>
<protein>
    <submittedName>
        <fullName evidence="11">MotA/TolQ/ExbB proton channel family protein</fullName>
    </submittedName>
</protein>
<accession>A0A3S8ZUK0</accession>
<dbReference type="Proteomes" id="UP000282438">
    <property type="component" value="Chromosome"/>
</dbReference>
<evidence type="ECO:0000256" key="5">
    <source>
        <dbReference type="ARBA" id="ARBA00022927"/>
    </source>
</evidence>
<evidence type="ECO:0000313" key="12">
    <source>
        <dbReference type="Proteomes" id="UP000282438"/>
    </source>
</evidence>
<feature type="transmembrane region" description="Helical" evidence="9">
    <location>
        <begin position="112"/>
        <end position="135"/>
    </location>
</feature>
<evidence type="ECO:0000256" key="1">
    <source>
        <dbReference type="ARBA" id="ARBA00004651"/>
    </source>
</evidence>
<evidence type="ECO:0000256" key="9">
    <source>
        <dbReference type="SAM" id="Phobius"/>
    </source>
</evidence>
<proteinExistence type="inferred from homology"/>
<feature type="transmembrane region" description="Helical" evidence="9">
    <location>
        <begin position="12"/>
        <end position="36"/>
    </location>
</feature>
<dbReference type="InterPro" id="IPR050790">
    <property type="entry name" value="ExbB/TolQ_transport"/>
</dbReference>
<dbReference type="GO" id="GO:0005886">
    <property type="term" value="C:plasma membrane"/>
    <property type="evidence" value="ECO:0007669"/>
    <property type="project" value="UniProtKB-SubCell"/>
</dbReference>
<dbReference type="PANTHER" id="PTHR30625:SF15">
    <property type="entry name" value="BIOPOLYMER TRANSPORT PROTEIN EXBB"/>
    <property type="match status" value="1"/>
</dbReference>
<feature type="transmembrane region" description="Helical" evidence="9">
    <location>
        <begin position="155"/>
        <end position="178"/>
    </location>
</feature>
<evidence type="ECO:0000256" key="7">
    <source>
        <dbReference type="ARBA" id="ARBA00023136"/>
    </source>
</evidence>
<evidence type="ECO:0000256" key="6">
    <source>
        <dbReference type="ARBA" id="ARBA00022989"/>
    </source>
</evidence>
<evidence type="ECO:0000256" key="2">
    <source>
        <dbReference type="ARBA" id="ARBA00022448"/>
    </source>
</evidence>
<dbReference type="RefSeq" id="WP_125974488.1">
    <property type="nucleotide sequence ID" value="NZ_CP034433.1"/>
</dbReference>
<name>A0A3S8ZUK0_9NEIS</name>
<dbReference type="EMBL" id="CP034433">
    <property type="protein sequence ID" value="AZN37152.1"/>
    <property type="molecule type" value="Genomic_DNA"/>
</dbReference>
<evidence type="ECO:0000313" key="11">
    <source>
        <dbReference type="EMBL" id="AZN37152.1"/>
    </source>
</evidence>
<gene>
    <name evidence="11" type="ORF">EJO50_12070</name>
</gene>
<organism evidence="11 12">
    <name type="scientific">Iodobacter ciconiae</name>
    <dbReference type="NCBI Taxonomy" id="2496266"/>
    <lineage>
        <taxon>Bacteria</taxon>
        <taxon>Pseudomonadati</taxon>
        <taxon>Pseudomonadota</taxon>
        <taxon>Betaproteobacteria</taxon>
        <taxon>Neisseriales</taxon>
        <taxon>Chitinibacteraceae</taxon>
        <taxon>Iodobacter</taxon>
    </lineage>
</organism>
<keyword evidence="5 8" id="KW-0653">Protein transport</keyword>
<dbReference type="AlphaFoldDB" id="A0A3S8ZUK0"/>
<reference evidence="11 12" key="1">
    <citation type="submission" date="2018-12" db="EMBL/GenBank/DDBJ databases">
        <title>Complete genome sequence of Iodobacter sp. H11R3.</title>
        <authorList>
            <person name="Bae J.-W."/>
        </authorList>
    </citation>
    <scope>NUCLEOTIDE SEQUENCE [LARGE SCALE GENOMIC DNA]</scope>
    <source>
        <strain evidence="11 12">H11R3</strain>
    </source>
</reference>
<dbReference type="KEGG" id="iod:EJO50_12070"/>
<dbReference type="OrthoDB" id="4045at2"/>
<keyword evidence="6 9" id="KW-1133">Transmembrane helix</keyword>
<dbReference type="Pfam" id="PF01618">
    <property type="entry name" value="MotA_ExbB"/>
    <property type="match status" value="1"/>
</dbReference>
<keyword evidence="3" id="KW-1003">Cell membrane</keyword>
<feature type="domain" description="MotA/TolQ/ExbB proton channel" evidence="10">
    <location>
        <begin position="68"/>
        <end position="188"/>
    </location>
</feature>
<dbReference type="GO" id="GO:0017038">
    <property type="term" value="P:protein import"/>
    <property type="evidence" value="ECO:0007669"/>
    <property type="project" value="TreeGrafter"/>
</dbReference>
<sequence>MELLPQNPWTIFTALPLLLCSILALALIAERTLFLLSKRRLKPADQHAVLTALKQADVAQAETQLLAIRPFYEEALTTLIRHKDQEKALRDCAVSLVLEELASQLKNRLSGLMTITTLAPMLGLLGTIIGLMRAFYDLGRHHGPVEPAIVADGLWQAMSTTAAGMIIAICCTLAHALMQSRIKRDLAQSSQILNRLSQLHAVELSTQNHSGYILKGATP</sequence>
<comment type="similarity">
    <text evidence="8">Belongs to the exbB/tolQ family.</text>
</comment>
<keyword evidence="4 9" id="KW-0812">Transmembrane</keyword>
<comment type="subcellular location">
    <subcellularLocation>
        <location evidence="1">Cell membrane</location>
        <topology evidence="1">Multi-pass membrane protein</topology>
    </subcellularLocation>
    <subcellularLocation>
        <location evidence="8">Membrane</location>
        <topology evidence="8">Multi-pass membrane protein</topology>
    </subcellularLocation>
</comment>
<keyword evidence="12" id="KW-1185">Reference proteome</keyword>
<evidence type="ECO:0000256" key="4">
    <source>
        <dbReference type="ARBA" id="ARBA00022692"/>
    </source>
</evidence>